<dbReference type="PANTHER" id="PTHR23167">
    <property type="entry name" value="CALPONIN HOMOLOGY DOMAIN-CONTAINING PROTEIN DDB_G0272472-RELATED"/>
    <property type="match status" value="1"/>
</dbReference>
<reference evidence="6" key="1">
    <citation type="submission" date="2021-12" db="EMBL/GenBank/DDBJ databases">
        <authorList>
            <person name="King R."/>
        </authorList>
    </citation>
    <scope>NUCLEOTIDE SEQUENCE</scope>
</reference>
<feature type="region of interest" description="Disordered" evidence="2">
    <location>
        <begin position="756"/>
        <end position="792"/>
    </location>
</feature>
<dbReference type="InterPro" id="IPR022735">
    <property type="entry name" value="bMERB_dom"/>
</dbReference>
<feature type="domain" description="BMERB" evidence="5">
    <location>
        <begin position="806"/>
        <end position="957"/>
    </location>
</feature>
<evidence type="ECO:0000256" key="1">
    <source>
        <dbReference type="SAM" id="Coils"/>
    </source>
</evidence>
<dbReference type="PROSITE" id="PS50021">
    <property type="entry name" value="CH"/>
    <property type="match status" value="1"/>
</dbReference>
<dbReference type="InterPro" id="IPR001715">
    <property type="entry name" value="CH_dom"/>
</dbReference>
<dbReference type="Pfam" id="PF00307">
    <property type="entry name" value="CH"/>
    <property type="match status" value="1"/>
</dbReference>
<name>A0ABN8BAW3_CHISP</name>
<feature type="compositionally biased region" description="Basic and acidic residues" evidence="2">
    <location>
        <begin position="688"/>
        <end position="707"/>
    </location>
</feature>
<evidence type="ECO:0008006" key="8">
    <source>
        <dbReference type="Google" id="ProtNLM"/>
    </source>
</evidence>
<feature type="region of interest" description="Disordered" evidence="2">
    <location>
        <begin position="485"/>
        <end position="538"/>
    </location>
</feature>
<keyword evidence="1" id="KW-0175">Coiled coil</keyword>
<feature type="compositionally biased region" description="Basic and acidic residues" evidence="2">
    <location>
        <begin position="637"/>
        <end position="681"/>
    </location>
</feature>
<feature type="coiled-coil region" evidence="1">
    <location>
        <begin position="823"/>
        <end position="857"/>
    </location>
</feature>
<proteinExistence type="predicted"/>
<feature type="region of interest" description="Disordered" evidence="2">
    <location>
        <begin position="229"/>
        <end position="268"/>
    </location>
</feature>
<feature type="region of interest" description="Disordered" evidence="2">
    <location>
        <begin position="564"/>
        <end position="707"/>
    </location>
</feature>
<dbReference type="Pfam" id="PF10358">
    <property type="entry name" value="NT-C2"/>
    <property type="match status" value="1"/>
</dbReference>
<keyword evidence="7" id="KW-1185">Reference proteome</keyword>
<dbReference type="InterPro" id="IPR050540">
    <property type="entry name" value="F-actin_Monoox_Mical"/>
</dbReference>
<dbReference type="PROSITE" id="PS51848">
    <property type="entry name" value="BMERB"/>
    <property type="match status" value="1"/>
</dbReference>
<dbReference type="Proteomes" id="UP001153292">
    <property type="component" value="Chromosome 25"/>
</dbReference>
<feature type="compositionally biased region" description="Polar residues" evidence="2">
    <location>
        <begin position="581"/>
        <end position="613"/>
    </location>
</feature>
<evidence type="ECO:0000259" key="5">
    <source>
        <dbReference type="PROSITE" id="PS51848"/>
    </source>
</evidence>
<feature type="compositionally biased region" description="Low complexity" evidence="2">
    <location>
        <begin position="238"/>
        <end position="256"/>
    </location>
</feature>
<feature type="domain" description="C2 NT-type" evidence="4">
    <location>
        <begin position="8"/>
        <end position="158"/>
    </location>
</feature>
<evidence type="ECO:0000313" key="6">
    <source>
        <dbReference type="EMBL" id="CAH0403761.1"/>
    </source>
</evidence>
<sequence>MASVWKRLQRVNKRAAKFEYTASYHRIDLETTPKWKPNKLSIVWSRRSRRVATEPRDWEPSLKEPLKGSVIFPLPENHTVAVTLFKDSRTNELEDKDWTFVLEDVSPTGKRRRVACCNINMRKHASLEPSHRTLRLKLDPSTGKVASASIHLTLHSVLLREGPATDEDMQSVASLLSVNNNSDIAVLEDLDEDDITLSDHSTKQMLDLRQQMEEMTQSLTSSDIACTPNSVQSLKLDPNTPTSLPSPTTPTNQPSLGEISPKPQEQRPAVKEQVYTSTPLLDDSLKAAVFKTRTVAKRNLKPLELKSNLNNIGLDTNFNENDADKTPTAADRTHSLFPAEKDNTPVGDLLRWCDGVTREYGARAACEAGLRSGLAYCAIIHRYRPDLIDFSGLQPEDAEGNLKVALEASAALGLPKVLCPADVLRPTPDKLAIMTYLFQLRAYFTDNELQVEQLGNDETESSYLVGRHDTDGALPRDLFSREVATRRSRNLIPRQINGPSPERGAETARPVSSPNEPKPTAQWFAPLTPPQPITRPERLMTRKELTDPFGSDEEDESPQHIVKNDQKPHIEPATTDPLNCLAQSETDNQTPLNDNRNLPADNRNQPGDNQSQPVDEDGKAQKAPTPELPKPTPQLLSRHDELKERARQLLEATKREAREKDRLKRQSSKEKENNEVVKENGLRNGEASPKKPMTEEERQAMLRERARKLIADARAGILSPTSPLSPSRTRPTLEIISKQSLMEEIAAAGGGVDLVSAASPSRRSRSPATPDADDLSSSSGREGRGSLSGSPLRSFSALVDRLTPDKDIPDENRETGSYIQSELEALEREQKAVDERAAALEKQLRQAMEANGNTDEEDRLMSQWFNLVNKKNALLRRQMQLNILEQEEDLSRRCELLARELRLSLGVDEWRKTPGQKRRERLLLQELLSAVNERDRLVQEMDEQEKAIADDDAIERNLSQVEIQRKNNCILQ</sequence>
<dbReference type="Gene3D" id="1.10.418.10">
    <property type="entry name" value="Calponin-like domain"/>
    <property type="match status" value="1"/>
</dbReference>
<feature type="domain" description="Calponin-homology (CH)" evidence="3">
    <location>
        <begin position="343"/>
        <end position="445"/>
    </location>
</feature>
<dbReference type="SMART" id="SM01203">
    <property type="entry name" value="DUF3585"/>
    <property type="match status" value="1"/>
</dbReference>
<protein>
    <recommendedName>
        <fullName evidence="8">EH domain-binding protein 1</fullName>
    </recommendedName>
</protein>
<dbReference type="SUPFAM" id="SSF47576">
    <property type="entry name" value="Calponin-homology domain, CH-domain"/>
    <property type="match status" value="1"/>
</dbReference>
<organism evidence="6 7">
    <name type="scientific">Chilo suppressalis</name>
    <name type="common">Asiatic rice borer moth</name>
    <dbReference type="NCBI Taxonomy" id="168631"/>
    <lineage>
        <taxon>Eukaryota</taxon>
        <taxon>Metazoa</taxon>
        <taxon>Ecdysozoa</taxon>
        <taxon>Arthropoda</taxon>
        <taxon>Hexapoda</taxon>
        <taxon>Insecta</taxon>
        <taxon>Pterygota</taxon>
        <taxon>Neoptera</taxon>
        <taxon>Endopterygota</taxon>
        <taxon>Lepidoptera</taxon>
        <taxon>Glossata</taxon>
        <taxon>Ditrysia</taxon>
        <taxon>Pyraloidea</taxon>
        <taxon>Crambidae</taxon>
        <taxon>Crambinae</taxon>
        <taxon>Chilo</taxon>
    </lineage>
</organism>
<evidence type="ECO:0000313" key="7">
    <source>
        <dbReference type="Proteomes" id="UP001153292"/>
    </source>
</evidence>
<gene>
    <name evidence="6" type="ORF">CHILSU_LOCUS7048</name>
</gene>
<dbReference type="PANTHER" id="PTHR23167:SF46">
    <property type="entry name" value="EPS15 HOMOLOGY DOMAIN CONTAINING PROTEIN-BINDING PROTEIN 1, ISOFORM F"/>
    <property type="match status" value="1"/>
</dbReference>
<evidence type="ECO:0000259" key="4">
    <source>
        <dbReference type="PROSITE" id="PS51840"/>
    </source>
</evidence>
<evidence type="ECO:0000256" key="2">
    <source>
        <dbReference type="SAM" id="MobiDB-lite"/>
    </source>
</evidence>
<dbReference type="InterPro" id="IPR019448">
    <property type="entry name" value="NT-C2"/>
</dbReference>
<dbReference type="InterPro" id="IPR036872">
    <property type="entry name" value="CH_dom_sf"/>
</dbReference>
<dbReference type="EMBL" id="OU963918">
    <property type="protein sequence ID" value="CAH0403761.1"/>
    <property type="molecule type" value="Genomic_DNA"/>
</dbReference>
<dbReference type="SMART" id="SM00033">
    <property type="entry name" value="CH"/>
    <property type="match status" value="1"/>
</dbReference>
<accession>A0ABN8BAW3</accession>
<evidence type="ECO:0000259" key="3">
    <source>
        <dbReference type="PROSITE" id="PS50021"/>
    </source>
</evidence>
<dbReference type="Pfam" id="PF12130">
    <property type="entry name" value="bMERB_dom"/>
    <property type="match status" value="1"/>
</dbReference>
<dbReference type="PROSITE" id="PS51840">
    <property type="entry name" value="C2_NT"/>
    <property type="match status" value="1"/>
</dbReference>